<dbReference type="GO" id="GO:0004177">
    <property type="term" value="F:aminopeptidase activity"/>
    <property type="evidence" value="ECO:0007669"/>
    <property type="project" value="UniProtKB-KW"/>
</dbReference>
<reference evidence="3 4" key="1">
    <citation type="submission" date="2020-08" db="EMBL/GenBank/DDBJ databases">
        <title>Genomic Encyclopedia of Type Strains, Phase IV (KMG-IV): sequencing the most valuable type-strain genomes for metagenomic binning, comparative biology and taxonomic classification.</title>
        <authorList>
            <person name="Goeker M."/>
        </authorList>
    </citation>
    <scope>NUCLEOTIDE SEQUENCE [LARGE SCALE GENOMIC DNA]</scope>
    <source>
        <strain evidence="3 4">DSM 19612</strain>
    </source>
</reference>
<dbReference type="SUPFAM" id="SSF53187">
    <property type="entry name" value="Zn-dependent exopeptidases"/>
    <property type="match status" value="1"/>
</dbReference>
<dbReference type="AlphaFoldDB" id="A0A841Q2V2"/>
<dbReference type="InterPro" id="IPR051464">
    <property type="entry name" value="Peptidase_M42_aminopept"/>
</dbReference>
<comment type="caution">
    <text evidence="3">The sequence shown here is derived from an EMBL/GenBank/DDBJ whole genome shotgun (WGS) entry which is preliminary data.</text>
</comment>
<gene>
    <name evidence="3" type="ORF">HNQ94_000019</name>
</gene>
<dbReference type="EMBL" id="JACHGH010000001">
    <property type="protein sequence ID" value="MBB6451598.1"/>
    <property type="molecule type" value="Genomic_DNA"/>
</dbReference>
<dbReference type="Proteomes" id="UP000581688">
    <property type="component" value="Unassembled WGS sequence"/>
</dbReference>
<evidence type="ECO:0000313" key="4">
    <source>
        <dbReference type="Proteomes" id="UP000581688"/>
    </source>
</evidence>
<proteinExistence type="predicted"/>
<dbReference type="PROSITE" id="PS00758">
    <property type="entry name" value="ARGE_DAPE_CPG2_1"/>
    <property type="match status" value="1"/>
</dbReference>
<keyword evidence="4" id="KW-1185">Reference proteome</keyword>
<organism evidence="3 4">
    <name type="scientific">Salirhabdus euzebyi</name>
    <dbReference type="NCBI Taxonomy" id="394506"/>
    <lineage>
        <taxon>Bacteria</taxon>
        <taxon>Bacillati</taxon>
        <taxon>Bacillota</taxon>
        <taxon>Bacilli</taxon>
        <taxon>Bacillales</taxon>
        <taxon>Bacillaceae</taxon>
        <taxon>Salirhabdus</taxon>
    </lineage>
</organism>
<protein>
    <submittedName>
        <fullName evidence="3">Putative aminopeptidase FrvX</fullName>
    </submittedName>
</protein>
<evidence type="ECO:0000259" key="2">
    <source>
        <dbReference type="Pfam" id="PF04389"/>
    </source>
</evidence>
<dbReference type="PANTHER" id="PTHR32481">
    <property type="entry name" value="AMINOPEPTIDASE"/>
    <property type="match status" value="1"/>
</dbReference>
<dbReference type="InterPro" id="IPR007484">
    <property type="entry name" value="Peptidase_M28"/>
</dbReference>
<sequence length="467" mass="53263">MKNWNQLFVRHGWLIEDKGENTFDCSKETDVNLTFLMECLNKAKVDYRYIAPLKELTIFTEITEEEWLKILNFNHRGRGGHLWFRPGQDQPKVRELDTFICGIVRQLNRLGFYTTGSCDGHERRPAHLILTDKCQIETLVEILHTLGQKQVSWRENRNGSYHLRLPFKRKQLLYLAEQLSSVEEEWVEEGYDFIKEKLFQQQLEQLLSIPGESGNEEPIRKHVLEKLSPFVDFITVDQAGNILAEKTYKGGYGPTILLNAHLDTVYEIEKDREIIKEGNLWSSSKGILGADDRAGVAVLLHVAEFLHFTNSFRGKVKFIFTVEEECGLVGASKVHDYFLWGTDAAIVVDRRGTGDIVTSCGGYIPFCNVSYGEFFEKLAEEAELNGWATTIGGSSDTRIWAEHGIQSVNLSAGYNHEHTEREVLDVASCYETAKLVKAVLGKGNELKRVLRDIRRGKQVEEVTGTLL</sequence>
<evidence type="ECO:0000313" key="3">
    <source>
        <dbReference type="EMBL" id="MBB6451598.1"/>
    </source>
</evidence>
<dbReference type="Gene3D" id="3.40.630.10">
    <property type="entry name" value="Zn peptidases"/>
    <property type="match status" value="1"/>
</dbReference>
<name>A0A841Q2V2_9BACI</name>
<keyword evidence="3" id="KW-0031">Aminopeptidase</keyword>
<feature type="domain" description="Peptidase M28" evidence="2">
    <location>
        <begin position="253"/>
        <end position="425"/>
    </location>
</feature>
<keyword evidence="3" id="KW-0645">Protease</keyword>
<dbReference type="RefSeq" id="WP_174496232.1">
    <property type="nucleotide sequence ID" value="NZ_CADDWK010000007.1"/>
</dbReference>
<evidence type="ECO:0000256" key="1">
    <source>
        <dbReference type="ARBA" id="ARBA00022801"/>
    </source>
</evidence>
<dbReference type="InterPro" id="IPR001261">
    <property type="entry name" value="ArgE/DapE_CS"/>
</dbReference>
<keyword evidence="1" id="KW-0378">Hydrolase</keyword>
<accession>A0A841Q2V2</accession>
<dbReference type="PANTHER" id="PTHR32481:SF0">
    <property type="entry name" value="AMINOPEPTIDASE YPDE-RELATED"/>
    <property type="match status" value="1"/>
</dbReference>
<dbReference type="Pfam" id="PF04389">
    <property type="entry name" value="Peptidase_M28"/>
    <property type="match status" value="1"/>
</dbReference>